<proteinExistence type="predicted"/>
<evidence type="ECO:0000313" key="2">
    <source>
        <dbReference type="Proteomes" id="UP001383192"/>
    </source>
</evidence>
<dbReference type="AlphaFoldDB" id="A0AAW0DK98"/>
<dbReference type="InterPro" id="IPR029058">
    <property type="entry name" value="AB_hydrolase_fold"/>
</dbReference>
<name>A0AAW0DK98_9AGAR</name>
<dbReference type="Proteomes" id="UP001383192">
    <property type="component" value="Unassembled WGS sequence"/>
</dbReference>
<sequence length="168" mass="18449">MQTGTARDVSFLIDFLPAYLFPNGEATIAEWGLAGISLGGHSTWIALCQGCPDFLKLMSERAQKFGISLEGSEYLPDSILTVIRNSDPAFTAYQRNDSSNPFWGKKILVLSGGSDTLVPWNASEYIVAEIEVGEKGVKEVMVQPEAGHEYTKEMETKLIGFLLNKILV</sequence>
<dbReference type="EMBL" id="JAYKXP010000014">
    <property type="protein sequence ID" value="KAK7051076.1"/>
    <property type="molecule type" value="Genomic_DNA"/>
</dbReference>
<accession>A0AAW0DK98</accession>
<organism evidence="1 2">
    <name type="scientific">Paramarasmius palmivorus</name>
    <dbReference type="NCBI Taxonomy" id="297713"/>
    <lineage>
        <taxon>Eukaryota</taxon>
        <taxon>Fungi</taxon>
        <taxon>Dikarya</taxon>
        <taxon>Basidiomycota</taxon>
        <taxon>Agaricomycotina</taxon>
        <taxon>Agaricomycetes</taxon>
        <taxon>Agaricomycetidae</taxon>
        <taxon>Agaricales</taxon>
        <taxon>Marasmiineae</taxon>
        <taxon>Marasmiaceae</taxon>
        <taxon>Paramarasmius</taxon>
    </lineage>
</organism>
<dbReference type="Gene3D" id="3.40.50.1820">
    <property type="entry name" value="alpha/beta hydrolase"/>
    <property type="match status" value="1"/>
</dbReference>
<gene>
    <name evidence="1" type="ORF">VNI00_005188</name>
</gene>
<protein>
    <recommendedName>
        <fullName evidence="3">Peptidase S9 prolyl oligopeptidase catalytic domain-containing protein</fullName>
    </recommendedName>
</protein>
<keyword evidence="2" id="KW-1185">Reference proteome</keyword>
<evidence type="ECO:0008006" key="3">
    <source>
        <dbReference type="Google" id="ProtNLM"/>
    </source>
</evidence>
<reference evidence="1 2" key="1">
    <citation type="submission" date="2024-01" db="EMBL/GenBank/DDBJ databases">
        <title>A draft genome for a cacao thread blight-causing isolate of Paramarasmius palmivorus.</title>
        <authorList>
            <person name="Baruah I.K."/>
            <person name="Bukari Y."/>
            <person name="Amoako-Attah I."/>
            <person name="Meinhardt L.W."/>
            <person name="Bailey B.A."/>
            <person name="Cohen S.P."/>
        </authorList>
    </citation>
    <scope>NUCLEOTIDE SEQUENCE [LARGE SCALE GENOMIC DNA]</scope>
    <source>
        <strain evidence="1 2">GH-12</strain>
    </source>
</reference>
<comment type="caution">
    <text evidence="1">The sequence shown here is derived from an EMBL/GenBank/DDBJ whole genome shotgun (WGS) entry which is preliminary data.</text>
</comment>
<evidence type="ECO:0000313" key="1">
    <source>
        <dbReference type="EMBL" id="KAK7051076.1"/>
    </source>
</evidence>
<dbReference type="SUPFAM" id="SSF53474">
    <property type="entry name" value="alpha/beta-Hydrolases"/>
    <property type="match status" value="1"/>
</dbReference>